<proteinExistence type="predicted"/>
<sequence>MVQTRAQQKKQEQVEEETMELPQYVSDYFDRVNPLEWKLSHFLHNTEESRPSSLSKEQALRVFKTGLENVREEMSKKKRLTIFSSEVALEATDMTKSRNIAGAKLFVAKKLLENRKTKEEGTSRDVDGLQPPSQKQMSALVWVVRATSSLRQEAHPSSMWCFCWRCLHVVHGLLSSKKYASQEKCAYPLFLSYAALGVR</sequence>
<evidence type="ECO:0000313" key="2">
    <source>
        <dbReference type="Proteomes" id="UP000684084"/>
    </source>
</evidence>
<evidence type="ECO:0000313" key="1">
    <source>
        <dbReference type="EMBL" id="CAB5358343.1"/>
    </source>
</evidence>
<dbReference type="Proteomes" id="UP000684084">
    <property type="component" value="Unassembled WGS sequence"/>
</dbReference>
<comment type="caution">
    <text evidence="1">The sequence shown here is derived from an EMBL/GenBank/DDBJ whole genome shotgun (WGS) entry which is preliminary data.</text>
</comment>
<organism evidence="1 2">
    <name type="scientific">Rhizophagus irregularis</name>
    <dbReference type="NCBI Taxonomy" id="588596"/>
    <lineage>
        <taxon>Eukaryota</taxon>
        <taxon>Fungi</taxon>
        <taxon>Fungi incertae sedis</taxon>
        <taxon>Mucoromycota</taxon>
        <taxon>Glomeromycotina</taxon>
        <taxon>Glomeromycetes</taxon>
        <taxon>Glomerales</taxon>
        <taxon>Glomeraceae</taxon>
        <taxon>Rhizophagus</taxon>
    </lineage>
</organism>
<gene>
    <name evidence="1" type="ORF">CHRIB12_LOCUS7305</name>
</gene>
<protein>
    <submittedName>
        <fullName evidence="1">Uncharacterized protein</fullName>
    </submittedName>
</protein>
<dbReference type="AlphaFoldDB" id="A0A916E6I0"/>
<dbReference type="VEuPathDB" id="FungiDB:RhiirFUN_021258"/>
<name>A0A916E6I0_9GLOM</name>
<dbReference type="EMBL" id="CAGKOT010000012">
    <property type="protein sequence ID" value="CAB5358343.1"/>
    <property type="molecule type" value="Genomic_DNA"/>
</dbReference>
<reference evidence="1" key="1">
    <citation type="submission" date="2020-05" db="EMBL/GenBank/DDBJ databases">
        <authorList>
            <person name="Rincon C."/>
            <person name="Sanders R I."/>
            <person name="Robbins C."/>
            <person name="Chaturvedi A."/>
        </authorList>
    </citation>
    <scope>NUCLEOTIDE SEQUENCE</scope>
    <source>
        <strain evidence="1">CHB12</strain>
    </source>
</reference>
<dbReference type="OrthoDB" id="2383568at2759"/>
<accession>A0A916E6I0</accession>